<dbReference type="AlphaFoldDB" id="A0A1F7RAJ7"/>
<evidence type="ECO:0008006" key="3">
    <source>
        <dbReference type="Google" id="ProtNLM"/>
    </source>
</evidence>
<dbReference type="InterPro" id="IPR029016">
    <property type="entry name" value="GAF-like_dom_sf"/>
</dbReference>
<accession>A0A1F7RAJ7</accession>
<comment type="caution">
    <text evidence="1">The sequence shown here is derived from an EMBL/GenBank/DDBJ whole genome shotgun (WGS) entry which is preliminary data.</text>
</comment>
<dbReference type="SUPFAM" id="SSF55781">
    <property type="entry name" value="GAF domain-like"/>
    <property type="match status" value="1"/>
</dbReference>
<dbReference type="Proteomes" id="UP000178526">
    <property type="component" value="Unassembled WGS sequence"/>
</dbReference>
<name>A0A1F7RAJ7_9BACT</name>
<proteinExistence type="predicted"/>
<dbReference type="EMBL" id="MGDB01000153">
    <property type="protein sequence ID" value="OGL38248.1"/>
    <property type="molecule type" value="Genomic_DNA"/>
</dbReference>
<organism evidence="1 2">
    <name type="scientific">Candidatus Schekmanbacteria bacterium GWA2_38_11</name>
    <dbReference type="NCBI Taxonomy" id="1817876"/>
    <lineage>
        <taxon>Bacteria</taxon>
        <taxon>Candidatus Schekmaniibacteriota</taxon>
    </lineage>
</organism>
<dbReference type="Gene3D" id="3.30.450.40">
    <property type="match status" value="1"/>
</dbReference>
<evidence type="ECO:0000313" key="2">
    <source>
        <dbReference type="Proteomes" id="UP000178526"/>
    </source>
</evidence>
<sequence length="180" mass="20213">MEEFITEIKSLESQITPENKLQTFEGMVDLIVDYLAKYFKVNTDEVAIILVTSNRNFLRFIAPKKLYKGGATFPISKRESISTKVITTLKADIQNNLSNIKHLSIYEQVKTSDSGPKIIQKMLTLPLIMEGKAVGVIQISRKGDTPEQSGPDFTQTDIQKLLELSSSFLPSLIKSKPDFI</sequence>
<protein>
    <recommendedName>
        <fullName evidence="3">GAF domain-containing protein</fullName>
    </recommendedName>
</protein>
<gene>
    <name evidence="1" type="ORF">A2042_06230</name>
</gene>
<reference evidence="1 2" key="1">
    <citation type="journal article" date="2016" name="Nat. Commun.">
        <title>Thousands of microbial genomes shed light on interconnected biogeochemical processes in an aquifer system.</title>
        <authorList>
            <person name="Anantharaman K."/>
            <person name="Brown C.T."/>
            <person name="Hug L.A."/>
            <person name="Sharon I."/>
            <person name="Castelle C.J."/>
            <person name="Probst A.J."/>
            <person name="Thomas B.C."/>
            <person name="Singh A."/>
            <person name="Wilkins M.J."/>
            <person name="Karaoz U."/>
            <person name="Brodie E.L."/>
            <person name="Williams K.H."/>
            <person name="Hubbard S.S."/>
            <person name="Banfield J.F."/>
        </authorList>
    </citation>
    <scope>NUCLEOTIDE SEQUENCE [LARGE SCALE GENOMIC DNA]</scope>
</reference>
<evidence type="ECO:0000313" key="1">
    <source>
        <dbReference type="EMBL" id="OGL38248.1"/>
    </source>
</evidence>